<sequence>MKKQLHLIFLLCVLPFGMLWAQQKNISGKVTTEDGVPIPGVTISIKGHLNALTQTDGEGTYSVEANTGDILLFASMGYANAERTVGDQNTMNVMLQDDQTNLDEVVVVGYGTQKKVNLTGAVSTVSAEQLEKRPVVSTSNALQGIAPGVTVTSQSGAPGGDAGQIRIRGINSFGGSDSQPLVMIDGVAGSMDNVDANLIESISILKDAASAAIYGSRAANGVILITTKRGKDQFGVTYRGYTGWQEATFIPEVTDGNTFMKVFNDANMNDNGSVIYSEKDFEDFNRLYAENPDNFDWQKAILNGSGFTHNHFISMNAGAGKIRVAPSLGYVSQDGLINNTGFKRYTFRNNMDINPSDKLNIRFDLSAINTNRLQIANEGTVWNYLGRMPTNIPIRVANGLWSEGWVKNNPVAFIEDGGNRKVNNLELIGNLSINYKPFDWLSISGMAAPRYRTRNIHDFSKAVMTYYEDGNEAGTAAPSTELTESAYRYFNGSYLFQTTAQKSFNDHNLTLMVGASRETYDEKYLMGYRRDFTYDTYEVLNAGANTETKDNAGNQFQWLLVSTFGRFNYDYKGRYLLEANLRYDGSSRFSKANRWAAFPSFSAGWRISEEPFMENLRSQINQLKIRGSWGKLGNQNIGTTYQPYIETLELDGISLGGVVNQMIGLNTMANPNLLWEETTMSGLGLDATLFNHFTFTFDWYKKHTDGILLKLYIPELHGKAKPFQNAAKVQNQGWEASLRYDNQFGDLKLGIGANISDVRNKILDMNGMVDGTLLRQQEGYAINSIFGYQSDGLYQSQEEIDNGPTQFGNLKPGDIRYKDIAGDFDEAGNAIPDGRITDADKVIIGSTMPRYTYGFNLDLGYKGVRLSAFLQGVAKADGYLNSHYVIPAVSSSAIKPWQLDYWTEENRDASLPRVSITSTNNTQNSDFWMRSAAYLRLKNLQLGYEIPKSWLGNSKIGGIFIYANGQNLFTKTNFYEGYDPEINYNAGANDGVSLGAGNFYPQVKVYTFGLDFKF</sequence>
<protein>
    <submittedName>
        <fullName evidence="11">TonB-linked outer membrane protein, SusC/RagA family</fullName>
    </submittedName>
</protein>
<organism evidence="11 12">
    <name type="scientific">Sphingobacterium lactis</name>
    <dbReference type="NCBI Taxonomy" id="797291"/>
    <lineage>
        <taxon>Bacteria</taxon>
        <taxon>Pseudomonadati</taxon>
        <taxon>Bacteroidota</taxon>
        <taxon>Sphingobacteriia</taxon>
        <taxon>Sphingobacteriales</taxon>
        <taxon>Sphingobacteriaceae</taxon>
        <taxon>Sphingobacterium</taxon>
    </lineage>
</organism>
<dbReference type="GO" id="GO:0044718">
    <property type="term" value="P:siderophore transmembrane transport"/>
    <property type="evidence" value="ECO:0007669"/>
    <property type="project" value="TreeGrafter"/>
</dbReference>
<dbReference type="Gene3D" id="2.60.40.1120">
    <property type="entry name" value="Carboxypeptidase-like, regulatory domain"/>
    <property type="match status" value="1"/>
</dbReference>
<dbReference type="PANTHER" id="PTHR30069:SF29">
    <property type="entry name" value="HEMOGLOBIN AND HEMOGLOBIN-HAPTOGLOBIN-BINDING PROTEIN 1-RELATED"/>
    <property type="match status" value="1"/>
</dbReference>
<dbReference type="NCBIfam" id="TIGR04057">
    <property type="entry name" value="SusC_RagA_signa"/>
    <property type="match status" value="1"/>
</dbReference>
<dbReference type="SUPFAM" id="SSF56935">
    <property type="entry name" value="Porins"/>
    <property type="match status" value="1"/>
</dbReference>
<feature type="signal peptide" evidence="9">
    <location>
        <begin position="1"/>
        <end position="21"/>
    </location>
</feature>
<dbReference type="PROSITE" id="PS52016">
    <property type="entry name" value="TONB_DEPENDENT_REC_3"/>
    <property type="match status" value="1"/>
</dbReference>
<keyword evidence="6 8" id="KW-0472">Membrane</keyword>
<keyword evidence="4 8" id="KW-0812">Transmembrane</keyword>
<dbReference type="InterPro" id="IPR023996">
    <property type="entry name" value="TonB-dep_OMP_SusC/RagA"/>
</dbReference>
<keyword evidence="12" id="KW-1185">Reference proteome</keyword>
<dbReference type="AlphaFoldDB" id="A0A1H5WMC7"/>
<evidence type="ECO:0000256" key="8">
    <source>
        <dbReference type="PROSITE-ProRule" id="PRU01360"/>
    </source>
</evidence>
<evidence type="ECO:0000256" key="9">
    <source>
        <dbReference type="SAM" id="SignalP"/>
    </source>
</evidence>
<dbReference type="SUPFAM" id="SSF49464">
    <property type="entry name" value="Carboxypeptidase regulatory domain-like"/>
    <property type="match status" value="1"/>
</dbReference>
<dbReference type="Pfam" id="PF07715">
    <property type="entry name" value="Plug"/>
    <property type="match status" value="1"/>
</dbReference>
<evidence type="ECO:0000256" key="5">
    <source>
        <dbReference type="ARBA" id="ARBA00022729"/>
    </source>
</evidence>
<dbReference type="GO" id="GO:0015344">
    <property type="term" value="F:siderophore uptake transmembrane transporter activity"/>
    <property type="evidence" value="ECO:0007669"/>
    <property type="project" value="TreeGrafter"/>
</dbReference>
<dbReference type="InterPro" id="IPR039426">
    <property type="entry name" value="TonB-dep_rcpt-like"/>
</dbReference>
<keyword evidence="5 9" id="KW-0732">Signal</keyword>
<evidence type="ECO:0000256" key="3">
    <source>
        <dbReference type="ARBA" id="ARBA00022452"/>
    </source>
</evidence>
<dbReference type="NCBIfam" id="TIGR04056">
    <property type="entry name" value="OMP_RagA_SusC"/>
    <property type="match status" value="1"/>
</dbReference>
<dbReference type="RefSeq" id="WP_103905753.1">
    <property type="nucleotide sequence ID" value="NZ_CP049246.1"/>
</dbReference>
<keyword evidence="7 8" id="KW-0998">Cell outer membrane</keyword>
<evidence type="ECO:0000259" key="10">
    <source>
        <dbReference type="Pfam" id="PF07715"/>
    </source>
</evidence>
<dbReference type="Gene3D" id="2.40.170.20">
    <property type="entry name" value="TonB-dependent receptor, beta-barrel domain"/>
    <property type="match status" value="1"/>
</dbReference>
<dbReference type="OrthoDB" id="600887at2"/>
<dbReference type="InterPro" id="IPR036942">
    <property type="entry name" value="Beta-barrel_TonB_sf"/>
</dbReference>
<dbReference type="InterPro" id="IPR012910">
    <property type="entry name" value="Plug_dom"/>
</dbReference>
<accession>A0A1H5WMC7</accession>
<gene>
    <name evidence="11" type="ORF">SAMN05421877_10493</name>
</gene>
<evidence type="ECO:0000256" key="7">
    <source>
        <dbReference type="ARBA" id="ARBA00023237"/>
    </source>
</evidence>
<evidence type="ECO:0000313" key="11">
    <source>
        <dbReference type="EMBL" id="SEG00396.1"/>
    </source>
</evidence>
<dbReference type="InterPro" id="IPR008969">
    <property type="entry name" value="CarboxyPept-like_regulatory"/>
</dbReference>
<evidence type="ECO:0000256" key="2">
    <source>
        <dbReference type="ARBA" id="ARBA00022448"/>
    </source>
</evidence>
<dbReference type="Proteomes" id="UP000236731">
    <property type="component" value="Unassembled WGS sequence"/>
</dbReference>
<feature type="domain" description="TonB-dependent receptor plug" evidence="10">
    <location>
        <begin position="115"/>
        <end position="222"/>
    </location>
</feature>
<feature type="chain" id="PRO_5009288445" evidence="9">
    <location>
        <begin position="22"/>
        <end position="1014"/>
    </location>
</feature>
<comment type="similarity">
    <text evidence="8">Belongs to the TonB-dependent receptor family.</text>
</comment>
<name>A0A1H5WMC7_9SPHI</name>
<dbReference type="GO" id="GO:0009279">
    <property type="term" value="C:cell outer membrane"/>
    <property type="evidence" value="ECO:0007669"/>
    <property type="project" value="UniProtKB-SubCell"/>
</dbReference>
<dbReference type="InterPro" id="IPR037066">
    <property type="entry name" value="Plug_dom_sf"/>
</dbReference>
<dbReference type="FunFam" id="2.170.130.10:FF:000003">
    <property type="entry name" value="SusC/RagA family TonB-linked outer membrane protein"/>
    <property type="match status" value="1"/>
</dbReference>
<evidence type="ECO:0000313" key="12">
    <source>
        <dbReference type="Proteomes" id="UP000236731"/>
    </source>
</evidence>
<comment type="subcellular location">
    <subcellularLocation>
        <location evidence="1 8">Cell outer membrane</location>
        <topology evidence="1 8">Multi-pass membrane protein</topology>
    </subcellularLocation>
</comment>
<dbReference type="EMBL" id="FNUT01000004">
    <property type="protein sequence ID" value="SEG00396.1"/>
    <property type="molecule type" value="Genomic_DNA"/>
</dbReference>
<dbReference type="Pfam" id="PF13715">
    <property type="entry name" value="CarbopepD_reg_2"/>
    <property type="match status" value="1"/>
</dbReference>
<dbReference type="InterPro" id="IPR023997">
    <property type="entry name" value="TonB-dep_OMP_SusC/RagA_CS"/>
</dbReference>
<dbReference type="PANTHER" id="PTHR30069">
    <property type="entry name" value="TONB-DEPENDENT OUTER MEMBRANE RECEPTOR"/>
    <property type="match status" value="1"/>
</dbReference>
<keyword evidence="2 8" id="KW-0813">Transport</keyword>
<evidence type="ECO:0000256" key="1">
    <source>
        <dbReference type="ARBA" id="ARBA00004571"/>
    </source>
</evidence>
<proteinExistence type="inferred from homology"/>
<reference evidence="12" key="1">
    <citation type="submission" date="2016-10" db="EMBL/GenBank/DDBJ databases">
        <authorList>
            <person name="Varghese N."/>
            <person name="Submissions S."/>
        </authorList>
    </citation>
    <scope>NUCLEOTIDE SEQUENCE [LARGE SCALE GENOMIC DNA]</scope>
    <source>
        <strain evidence="12">DSM 22361</strain>
    </source>
</reference>
<keyword evidence="3 8" id="KW-1134">Transmembrane beta strand</keyword>
<evidence type="ECO:0000256" key="6">
    <source>
        <dbReference type="ARBA" id="ARBA00023136"/>
    </source>
</evidence>
<evidence type="ECO:0000256" key="4">
    <source>
        <dbReference type="ARBA" id="ARBA00022692"/>
    </source>
</evidence>
<dbReference type="Gene3D" id="2.170.130.10">
    <property type="entry name" value="TonB-dependent receptor, plug domain"/>
    <property type="match status" value="1"/>
</dbReference>